<dbReference type="EMBL" id="JAFFHA010000008">
    <property type="protein sequence ID" value="KAK4652326.1"/>
    <property type="molecule type" value="Genomic_DNA"/>
</dbReference>
<name>A0ABR0G996_9PEZI</name>
<dbReference type="Proteomes" id="UP001323405">
    <property type="component" value="Unassembled WGS sequence"/>
</dbReference>
<reference evidence="1 2" key="1">
    <citation type="journal article" date="2023" name="bioRxiv">
        <title>High-quality genome assemblies of four members of thePodospora anserinaspecies complex.</title>
        <authorList>
            <person name="Ament-Velasquez S.L."/>
            <person name="Vogan A.A."/>
            <person name="Wallerman O."/>
            <person name="Hartmann F."/>
            <person name="Gautier V."/>
            <person name="Silar P."/>
            <person name="Giraud T."/>
            <person name="Johannesson H."/>
        </authorList>
    </citation>
    <scope>NUCLEOTIDE SEQUENCE [LARGE SCALE GENOMIC DNA]</scope>
    <source>
        <strain evidence="1 2">CBS 415.72m</strain>
    </source>
</reference>
<dbReference type="GeneID" id="87912598"/>
<comment type="caution">
    <text evidence="1">The sequence shown here is derived from an EMBL/GenBank/DDBJ whole genome shotgun (WGS) entry which is preliminary data.</text>
</comment>
<evidence type="ECO:0000313" key="1">
    <source>
        <dbReference type="EMBL" id="KAK4652326.1"/>
    </source>
</evidence>
<accession>A0ABR0G996</accession>
<gene>
    <name evidence="1" type="ORF">QC762_610145</name>
</gene>
<dbReference type="RefSeq" id="XP_062741301.1">
    <property type="nucleotide sequence ID" value="XM_062892691.1"/>
</dbReference>
<sequence length="112" mass="12793">MVGYIREAQQPQHHELLPCARHRARHSRISVFLLRYNDRLIWSPGPHLRPMQICVSACQQSRFRHALVRSALCFGLAKVCPGCLEASRLCGSPLGGDFLFSMGSWLWWLGTF</sequence>
<evidence type="ECO:0000313" key="2">
    <source>
        <dbReference type="Proteomes" id="UP001323405"/>
    </source>
</evidence>
<organism evidence="1 2">
    <name type="scientific">Podospora pseudocomata</name>
    <dbReference type="NCBI Taxonomy" id="2093779"/>
    <lineage>
        <taxon>Eukaryota</taxon>
        <taxon>Fungi</taxon>
        <taxon>Dikarya</taxon>
        <taxon>Ascomycota</taxon>
        <taxon>Pezizomycotina</taxon>
        <taxon>Sordariomycetes</taxon>
        <taxon>Sordariomycetidae</taxon>
        <taxon>Sordariales</taxon>
        <taxon>Podosporaceae</taxon>
        <taxon>Podospora</taxon>
    </lineage>
</organism>
<keyword evidence="2" id="KW-1185">Reference proteome</keyword>
<protein>
    <submittedName>
        <fullName evidence="1">Uncharacterized protein</fullName>
    </submittedName>
</protein>
<proteinExistence type="predicted"/>